<feature type="non-terminal residue" evidence="1">
    <location>
        <position position="106"/>
    </location>
</feature>
<evidence type="ECO:0000313" key="2">
    <source>
        <dbReference type="Proteomes" id="UP000789405"/>
    </source>
</evidence>
<dbReference type="EMBL" id="CAJVPY010072362">
    <property type="protein sequence ID" value="CAG8828979.1"/>
    <property type="molecule type" value="Genomic_DNA"/>
</dbReference>
<protein>
    <submittedName>
        <fullName evidence="1">26195_t:CDS:1</fullName>
    </submittedName>
</protein>
<sequence length="106" mass="11980">ETIIPGTPPKYKELYTECRKHDKNSRPNISQVEEILSGIIISDEIVPLPQSQPHSISYEIVAPPQSQPQNISDEMISVKLENINVQNEELEVEPDRPFTADDSVEI</sequence>
<dbReference type="Proteomes" id="UP000789405">
    <property type="component" value="Unassembled WGS sequence"/>
</dbReference>
<gene>
    <name evidence="1" type="ORF">DERYTH_LOCUS28588</name>
</gene>
<accession>A0A9N9KGX4</accession>
<dbReference type="AlphaFoldDB" id="A0A9N9KGX4"/>
<name>A0A9N9KGX4_9GLOM</name>
<dbReference type="OrthoDB" id="2447603at2759"/>
<proteinExistence type="predicted"/>
<reference evidence="1" key="1">
    <citation type="submission" date="2021-06" db="EMBL/GenBank/DDBJ databases">
        <authorList>
            <person name="Kallberg Y."/>
            <person name="Tangrot J."/>
            <person name="Rosling A."/>
        </authorList>
    </citation>
    <scope>NUCLEOTIDE SEQUENCE</scope>
    <source>
        <strain evidence="1">MA453B</strain>
    </source>
</reference>
<feature type="non-terminal residue" evidence="1">
    <location>
        <position position="1"/>
    </location>
</feature>
<evidence type="ECO:0000313" key="1">
    <source>
        <dbReference type="EMBL" id="CAG8828979.1"/>
    </source>
</evidence>
<comment type="caution">
    <text evidence="1">The sequence shown here is derived from an EMBL/GenBank/DDBJ whole genome shotgun (WGS) entry which is preliminary data.</text>
</comment>
<organism evidence="1 2">
    <name type="scientific">Dentiscutata erythropus</name>
    <dbReference type="NCBI Taxonomy" id="1348616"/>
    <lineage>
        <taxon>Eukaryota</taxon>
        <taxon>Fungi</taxon>
        <taxon>Fungi incertae sedis</taxon>
        <taxon>Mucoromycota</taxon>
        <taxon>Glomeromycotina</taxon>
        <taxon>Glomeromycetes</taxon>
        <taxon>Diversisporales</taxon>
        <taxon>Gigasporaceae</taxon>
        <taxon>Dentiscutata</taxon>
    </lineage>
</organism>
<keyword evidence="2" id="KW-1185">Reference proteome</keyword>